<protein>
    <submittedName>
        <fullName evidence="1">Uncharacterized protein</fullName>
    </submittedName>
</protein>
<reference evidence="1" key="1">
    <citation type="submission" date="2021-04" db="EMBL/GenBank/DDBJ databases">
        <title>Genome seq and assembly of Streptomyces sp. RG38.</title>
        <authorList>
            <person name="Chhetri G."/>
        </authorList>
    </citation>
    <scope>NUCLEOTIDE SEQUENCE</scope>
    <source>
        <strain evidence="1">RG38</strain>
    </source>
</reference>
<gene>
    <name evidence="1" type="ORF">J5Y05_02985</name>
</gene>
<dbReference type="RefSeq" id="WP_210868155.1">
    <property type="nucleotide sequence ID" value="NZ_JAGPNL010000001.1"/>
</dbReference>
<dbReference type="EMBL" id="JAGPNL010000001">
    <property type="protein sequence ID" value="MBQ0825480.1"/>
    <property type="molecule type" value="Genomic_DNA"/>
</dbReference>
<comment type="caution">
    <text evidence="1">The sequence shown here is derived from an EMBL/GenBank/DDBJ whole genome shotgun (WGS) entry which is preliminary data.</text>
</comment>
<dbReference type="AlphaFoldDB" id="A0A940XBQ8"/>
<evidence type="ECO:0000313" key="1">
    <source>
        <dbReference type="EMBL" id="MBQ0825480.1"/>
    </source>
</evidence>
<sequence>MPTAPGSALIATTARFDAIVVPRMLGVAAMVELDRRAPTPCFFTKDHCALLVLPATGHHAIVDDDIDVHTGPDGWVALPPSHDVRWDTPPWLEGTATPRELLNGWQIRPVLEMAFRMSRSGAR</sequence>
<proteinExistence type="predicted"/>
<evidence type="ECO:0000313" key="2">
    <source>
        <dbReference type="Proteomes" id="UP000677875"/>
    </source>
</evidence>
<accession>A0A940XBQ8</accession>
<keyword evidence="2" id="KW-1185">Reference proteome</keyword>
<organism evidence="1 2">
    <name type="scientific">Streptomyces tagetis</name>
    <dbReference type="NCBI Taxonomy" id="2820809"/>
    <lineage>
        <taxon>Bacteria</taxon>
        <taxon>Bacillati</taxon>
        <taxon>Actinomycetota</taxon>
        <taxon>Actinomycetes</taxon>
        <taxon>Kitasatosporales</taxon>
        <taxon>Streptomycetaceae</taxon>
        <taxon>Streptomyces</taxon>
    </lineage>
</organism>
<name>A0A940XBQ8_9ACTN</name>
<dbReference type="Proteomes" id="UP000677875">
    <property type="component" value="Unassembled WGS sequence"/>
</dbReference>